<feature type="transmembrane region" description="Helical" evidence="6">
    <location>
        <begin position="77"/>
        <end position="103"/>
    </location>
</feature>
<feature type="transmembrane region" description="Helical" evidence="6">
    <location>
        <begin position="277"/>
        <end position="295"/>
    </location>
</feature>
<dbReference type="PANTHER" id="PTHR21716:SF64">
    <property type="entry name" value="AI-2 TRANSPORT PROTEIN TQSA"/>
    <property type="match status" value="1"/>
</dbReference>
<evidence type="ECO:0000256" key="4">
    <source>
        <dbReference type="ARBA" id="ARBA00022989"/>
    </source>
</evidence>
<sequence length="386" mass="41252">MTTTDHDGAAVPAESPSVRTPLPRYVLVTVGIAALAVTILVVRELQSIIAPVFLALNLVLIVHPLQSRLVRLRVPRFAAAMVTVLVVLALLAAFFALTGWSIAQLVLVLPTYTEKMLAIVQDSAQWLATMGLTPTFIEDQLAAIDANSIAGAAGAVFSNVSIVVALLTTVVMAVFFVAMDSMSFGQRILATAVVRPRLATAMTSFGHGVRRYWVVATIFGLIVAVLDVIALEIIGVPLALVWGVLAFLTNYIPNVGFVIGLVPPALLALVDQGWMAALWVVIAFSVLNFVIQSIIQPKFTGESVGVTPFVSFLSLLFWYWVLGALGALLALPATLLLKALLVDADPRARWVNNLIASDLRTGSGLPIGRRRGTDRNTREVVVPMAG</sequence>
<dbReference type="EMBL" id="FXZM01000010">
    <property type="protein sequence ID" value="SMY12518.1"/>
    <property type="molecule type" value="Genomic_DNA"/>
</dbReference>
<dbReference type="Pfam" id="PF01594">
    <property type="entry name" value="AI-2E_transport"/>
    <property type="match status" value="1"/>
</dbReference>
<evidence type="ECO:0000256" key="1">
    <source>
        <dbReference type="ARBA" id="ARBA00004141"/>
    </source>
</evidence>
<proteinExistence type="inferred from homology"/>
<keyword evidence="3 6" id="KW-0812">Transmembrane</keyword>
<accession>A0A2H1L6I9</accession>
<dbReference type="Proteomes" id="UP000234462">
    <property type="component" value="Unassembled WGS sequence"/>
</dbReference>
<feature type="transmembrane region" description="Helical" evidence="6">
    <location>
        <begin position="212"/>
        <end position="245"/>
    </location>
</feature>
<evidence type="ECO:0000256" key="2">
    <source>
        <dbReference type="ARBA" id="ARBA00009773"/>
    </source>
</evidence>
<evidence type="ECO:0000313" key="8">
    <source>
        <dbReference type="Proteomes" id="UP000234462"/>
    </source>
</evidence>
<dbReference type="PANTHER" id="PTHR21716">
    <property type="entry name" value="TRANSMEMBRANE PROTEIN"/>
    <property type="match status" value="1"/>
</dbReference>
<feature type="transmembrane region" description="Helical" evidence="6">
    <location>
        <begin position="156"/>
        <end position="178"/>
    </location>
</feature>
<evidence type="ECO:0000313" key="7">
    <source>
        <dbReference type="EMBL" id="SMY12518.1"/>
    </source>
</evidence>
<dbReference type="GO" id="GO:0055085">
    <property type="term" value="P:transmembrane transport"/>
    <property type="evidence" value="ECO:0007669"/>
    <property type="project" value="TreeGrafter"/>
</dbReference>
<evidence type="ECO:0000256" key="3">
    <source>
        <dbReference type="ARBA" id="ARBA00022692"/>
    </source>
</evidence>
<protein>
    <submittedName>
        <fullName evidence="7">Predicted PurR-regulated permease PerM</fullName>
    </submittedName>
</protein>
<feature type="transmembrane region" description="Helical" evidence="6">
    <location>
        <begin position="48"/>
        <end position="65"/>
    </location>
</feature>
<dbReference type="AlphaFoldDB" id="A0A2H1L6I9"/>
<dbReference type="OrthoDB" id="9799225at2"/>
<reference evidence="8" key="1">
    <citation type="submission" date="2017-03" db="EMBL/GenBank/DDBJ databases">
        <authorList>
            <person name="Monnet C."/>
        </authorList>
    </citation>
    <scope>NUCLEOTIDE SEQUENCE [LARGE SCALE GENOMIC DNA]</scope>
    <source>
        <strain evidence="8">SJ5-8</strain>
    </source>
</reference>
<evidence type="ECO:0000256" key="6">
    <source>
        <dbReference type="SAM" id="Phobius"/>
    </source>
</evidence>
<comment type="similarity">
    <text evidence="2">Belongs to the autoinducer-2 exporter (AI-2E) (TC 2.A.86) family.</text>
</comment>
<keyword evidence="4 6" id="KW-1133">Transmembrane helix</keyword>
<organism evidence="7 8">
    <name type="scientific">Brevibacterium jeotgali</name>
    <dbReference type="NCBI Taxonomy" id="1262550"/>
    <lineage>
        <taxon>Bacteria</taxon>
        <taxon>Bacillati</taxon>
        <taxon>Actinomycetota</taxon>
        <taxon>Actinomycetes</taxon>
        <taxon>Micrococcales</taxon>
        <taxon>Brevibacteriaceae</taxon>
        <taxon>Brevibacterium</taxon>
    </lineage>
</organism>
<gene>
    <name evidence="7" type="ORF">BJEO58_02115</name>
</gene>
<dbReference type="GO" id="GO:0016020">
    <property type="term" value="C:membrane"/>
    <property type="evidence" value="ECO:0007669"/>
    <property type="project" value="UniProtKB-SubCell"/>
</dbReference>
<evidence type="ECO:0000256" key="5">
    <source>
        <dbReference type="ARBA" id="ARBA00023136"/>
    </source>
</evidence>
<comment type="subcellular location">
    <subcellularLocation>
        <location evidence="1">Membrane</location>
        <topology evidence="1">Multi-pass membrane protein</topology>
    </subcellularLocation>
</comment>
<keyword evidence="5 6" id="KW-0472">Membrane</keyword>
<dbReference type="InterPro" id="IPR002549">
    <property type="entry name" value="AI-2E-like"/>
</dbReference>
<feature type="transmembrane region" description="Helical" evidence="6">
    <location>
        <begin position="315"/>
        <end position="337"/>
    </location>
</feature>
<dbReference type="RefSeq" id="WP_101589451.1">
    <property type="nucleotide sequence ID" value="NZ_FXZM01000010.1"/>
</dbReference>
<feature type="transmembrane region" description="Helical" evidence="6">
    <location>
        <begin position="25"/>
        <end position="42"/>
    </location>
</feature>
<name>A0A2H1L6I9_9MICO</name>
<keyword evidence="8" id="KW-1185">Reference proteome</keyword>